<reference evidence="2 3" key="1">
    <citation type="submission" date="2024-03" db="EMBL/GenBank/DDBJ databases">
        <title>The complete genome of Streptomyces sirii sp.nov.</title>
        <authorList>
            <person name="Zakalyukina Y.V."/>
            <person name="Belik A.R."/>
            <person name="Biryukov M.V."/>
            <person name="Baturina O.A."/>
            <person name="Kabilov M.R."/>
        </authorList>
    </citation>
    <scope>NUCLEOTIDE SEQUENCE [LARGE SCALE GENOMIC DNA]</scope>
    <source>
        <strain evidence="2 3">BP-8</strain>
    </source>
</reference>
<dbReference type="EMBL" id="CP147982">
    <property type="protein sequence ID" value="WXK74984.1"/>
    <property type="molecule type" value="Genomic_DNA"/>
</dbReference>
<feature type="region of interest" description="Disordered" evidence="1">
    <location>
        <begin position="1"/>
        <end position="41"/>
    </location>
</feature>
<feature type="compositionally biased region" description="Polar residues" evidence="1">
    <location>
        <begin position="1"/>
        <end position="12"/>
    </location>
</feature>
<name>A0ABZ2QEM3_9ACTN</name>
<keyword evidence="3" id="KW-1185">Reference proteome</keyword>
<dbReference type="RefSeq" id="WP_407285170.1">
    <property type="nucleotide sequence ID" value="NZ_CP147982.1"/>
</dbReference>
<sequence length="41" mass="4529">MMPGKTTRSLEQYRSKRHADRTPEPVGGTSPRAVKDVATDT</sequence>
<organism evidence="2 3">
    <name type="scientific">Streptomyces sirii</name>
    <dbReference type="NCBI Taxonomy" id="3127701"/>
    <lineage>
        <taxon>Bacteria</taxon>
        <taxon>Bacillati</taxon>
        <taxon>Actinomycetota</taxon>
        <taxon>Actinomycetes</taxon>
        <taxon>Kitasatosporales</taxon>
        <taxon>Streptomycetaceae</taxon>
        <taxon>Streptomyces</taxon>
    </lineage>
</organism>
<gene>
    <name evidence="2" type="ORF">WAB15_02805</name>
</gene>
<accession>A0ABZ2QEM3</accession>
<proteinExistence type="predicted"/>
<dbReference type="Proteomes" id="UP001626628">
    <property type="component" value="Chromosome"/>
</dbReference>
<protein>
    <submittedName>
        <fullName evidence="2">Uncharacterized protein</fullName>
    </submittedName>
</protein>
<evidence type="ECO:0000313" key="2">
    <source>
        <dbReference type="EMBL" id="WXK74984.1"/>
    </source>
</evidence>
<evidence type="ECO:0000313" key="3">
    <source>
        <dbReference type="Proteomes" id="UP001626628"/>
    </source>
</evidence>
<evidence type="ECO:0000256" key="1">
    <source>
        <dbReference type="SAM" id="MobiDB-lite"/>
    </source>
</evidence>